<evidence type="ECO:0000256" key="1">
    <source>
        <dbReference type="ARBA" id="ARBA00005194"/>
    </source>
</evidence>
<protein>
    <submittedName>
        <fullName evidence="10">Dehydrogenase</fullName>
    </submittedName>
</protein>
<evidence type="ECO:0000256" key="4">
    <source>
        <dbReference type="ARBA" id="ARBA00022857"/>
    </source>
</evidence>
<reference evidence="10" key="2">
    <citation type="submission" date="2022-06" db="UniProtKB">
        <authorList>
            <consortium name="EnsemblMetazoa"/>
        </authorList>
    </citation>
    <scope>IDENTIFICATION</scope>
    <source>
        <strain evidence="10">PS312</strain>
    </source>
</reference>
<dbReference type="Pfam" id="PF00106">
    <property type="entry name" value="adh_short"/>
    <property type="match status" value="2"/>
</dbReference>
<comment type="pathway">
    <text evidence="1">Lipid metabolism; fatty acid biosynthesis.</text>
</comment>
<evidence type="ECO:0000256" key="6">
    <source>
        <dbReference type="ARBA" id="ARBA00023002"/>
    </source>
</evidence>
<dbReference type="GO" id="GO:0030497">
    <property type="term" value="P:fatty acid elongation"/>
    <property type="evidence" value="ECO:0000318"/>
    <property type="project" value="GO_Central"/>
</dbReference>
<evidence type="ECO:0000256" key="5">
    <source>
        <dbReference type="ARBA" id="ARBA00022955"/>
    </source>
</evidence>
<dbReference type="InterPro" id="IPR002347">
    <property type="entry name" value="SDR_fam"/>
</dbReference>
<dbReference type="PRINTS" id="PR00081">
    <property type="entry name" value="GDHRDH"/>
</dbReference>
<evidence type="ECO:0000256" key="8">
    <source>
        <dbReference type="ARBA" id="ARBA00023160"/>
    </source>
</evidence>
<dbReference type="Proteomes" id="UP000005239">
    <property type="component" value="Unassembled WGS sequence"/>
</dbReference>
<gene>
    <name evidence="10" type="primary">WBGene00095119</name>
</gene>
<comment type="similarity">
    <text evidence="9">Belongs to the short-chain dehydrogenases/reductases (SDR) family. 17-beta-HSD 3 subfamily.</text>
</comment>
<evidence type="ECO:0000256" key="7">
    <source>
        <dbReference type="ARBA" id="ARBA00023098"/>
    </source>
</evidence>
<keyword evidence="3" id="KW-0276">Fatty acid metabolism</keyword>
<accession>A0A454XPD9</accession>
<proteinExistence type="inferred from homology"/>
<dbReference type="EnsemblMetazoa" id="PPA05565.1">
    <property type="protein sequence ID" value="PPA05565.1"/>
    <property type="gene ID" value="WBGene00095119"/>
</dbReference>
<evidence type="ECO:0000256" key="2">
    <source>
        <dbReference type="ARBA" id="ARBA00022516"/>
    </source>
</evidence>
<dbReference type="PANTHER" id="PTHR43086:SF2">
    <property type="entry name" value="HYDROXYSTEROID DEHYDROGENASE-LIKE PROTEIN 1"/>
    <property type="match status" value="1"/>
</dbReference>
<dbReference type="GO" id="GO:0006694">
    <property type="term" value="P:steroid biosynthetic process"/>
    <property type="evidence" value="ECO:0007669"/>
    <property type="project" value="UniProtKB-KW"/>
</dbReference>
<dbReference type="CDD" id="cd05356">
    <property type="entry name" value="17beta-HSD1_like_SDR_c"/>
    <property type="match status" value="1"/>
</dbReference>
<keyword evidence="2" id="KW-0444">Lipid biosynthesis</keyword>
<evidence type="ECO:0000256" key="3">
    <source>
        <dbReference type="ARBA" id="ARBA00022832"/>
    </source>
</evidence>
<dbReference type="PROSITE" id="PS00061">
    <property type="entry name" value="ADH_SHORT"/>
    <property type="match status" value="1"/>
</dbReference>
<keyword evidence="5" id="KW-0752">Steroid biosynthesis</keyword>
<dbReference type="PANTHER" id="PTHR43086">
    <property type="entry name" value="VERY-LONG-CHAIN 3-OXOOACYL-COA REDUCTASE"/>
    <property type="match status" value="1"/>
</dbReference>
<evidence type="ECO:0000256" key="9">
    <source>
        <dbReference type="ARBA" id="ARBA00038261"/>
    </source>
</evidence>
<dbReference type="InterPro" id="IPR036291">
    <property type="entry name" value="NAD(P)-bd_dom_sf"/>
</dbReference>
<dbReference type="SUPFAM" id="SSF51735">
    <property type="entry name" value="NAD(P)-binding Rossmann-fold domains"/>
    <property type="match status" value="1"/>
</dbReference>
<evidence type="ECO:0000313" key="11">
    <source>
        <dbReference type="Proteomes" id="UP000005239"/>
    </source>
</evidence>
<keyword evidence="11" id="KW-1185">Reference proteome</keyword>
<dbReference type="GO" id="GO:0005783">
    <property type="term" value="C:endoplasmic reticulum"/>
    <property type="evidence" value="ECO:0000318"/>
    <property type="project" value="GO_Central"/>
</dbReference>
<dbReference type="OrthoDB" id="5545019at2759"/>
<organism evidence="10 11">
    <name type="scientific">Pristionchus pacificus</name>
    <name type="common">Parasitic nematode worm</name>
    <dbReference type="NCBI Taxonomy" id="54126"/>
    <lineage>
        <taxon>Eukaryota</taxon>
        <taxon>Metazoa</taxon>
        <taxon>Ecdysozoa</taxon>
        <taxon>Nematoda</taxon>
        <taxon>Chromadorea</taxon>
        <taxon>Rhabditida</taxon>
        <taxon>Rhabditina</taxon>
        <taxon>Diplogasteromorpha</taxon>
        <taxon>Diplogasteroidea</taxon>
        <taxon>Neodiplogasteridae</taxon>
        <taxon>Pristionchus</taxon>
    </lineage>
</organism>
<keyword evidence="7" id="KW-0443">Lipid metabolism</keyword>
<sequence length="271" mass="29609">MVCQCTLNFLGYSVLARIAYCIVVAFYNILFPYFIGTPIDLYKKAGAKWAVVTGATDGIGKAYATQLAKKKFNIYLISRTQSKLDATKKEIEAVAPGIGILVNNVGMSFEYPEVLHATVGGLQRLADMTTINCLPTVLLSAVALKQMSERKAGVVINIASFAGYNEMSQWNVYSASKRFVLHLSGILRAEYAAAGVTVQTIAPLLVATNMSKIRRASFFGPFAETFVAQALRTVGLLELMGLMPRFLRDAILKSTTETMRAAVLKRLAKEQ</sequence>
<reference evidence="11" key="1">
    <citation type="journal article" date="2008" name="Nat. Genet.">
        <title>The Pristionchus pacificus genome provides a unique perspective on nematode lifestyle and parasitism.</title>
        <authorList>
            <person name="Dieterich C."/>
            <person name="Clifton S.W."/>
            <person name="Schuster L.N."/>
            <person name="Chinwalla A."/>
            <person name="Delehaunty K."/>
            <person name="Dinkelacker I."/>
            <person name="Fulton L."/>
            <person name="Fulton R."/>
            <person name="Godfrey J."/>
            <person name="Minx P."/>
            <person name="Mitreva M."/>
            <person name="Roeseler W."/>
            <person name="Tian H."/>
            <person name="Witte H."/>
            <person name="Yang S.P."/>
            <person name="Wilson R.K."/>
            <person name="Sommer R.J."/>
        </authorList>
    </citation>
    <scope>NUCLEOTIDE SEQUENCE [LARGE SCALE GENOMIC DNA]</scope>
    <source>
        <strain evidence="11">PS312</strain>
    </source>
</reference>
<dbReference type="InterPro" id="IPR020904">
    <property type="entry name" value="Sc_DH/Rdtase_CS"/>
</dbReference>
<keyword evidence="6" id="KW-0560">Oxidoreductase</keyword>
<keyword evidence="8" id="KW-0275">Fatty acid biosynthesis</keyword>
<dbReference type="OMA" id="SGHWNHE"/>
<keyword evidence="4" id="KW-0521">NADP</keyword>
<dbReference type="AlphaFoldDB" id="A0A454XPD9"/>
<dbReference type="PRINTS" id="PR00080">
    <property type="entry name" value="SDRFAMILY"/>
</dbReference>
<evidence type="ECO:0000313" key="10">
    <source>
        <dbReference type="EnsemblMetazoa" id="PPA05565.1"/>
    </source>
</evidence>
<name>A0A454XPD9_PRIPA</name>
<dbReference type="GO" id="GO:0016491">
    <property type="term" value="F:oxidoreductase activity"/>
    <property type="evidence" value="ECO:0007669"/>
    <property type="project" value="UniProtKB-KW"/>
</dbReference>
<dbReference type="PIRSF" id="PIRSF000126">
    <property type="entry name" value="11-beta-HSD1"/>
    <property type="match status" value="1"/>
</dbReference>
<accession>A0A8R1U6A8</accession>
<dbReference type="Gene3D" id="3.40.50.720">
    <property type="entry name" value="NAD(P)-binding Rossmann-like Domain"/>
    <property type="match status" value="2"/>
</dbReference>